<evidence type="ECO:0000259" key="3">
    <source>
        <dbReference type="PROSITE" id="PS50977"/>
    </source>
</evidence>
<organism evidence="4 5">
    <name type="scientific">Sarcina ventriculi</name>
    <name type="common">Clostridium ventriculi</name>
    <dbReference type="NCBI Taxonomy" id="1267"/>
    <lineage>
        <taxon>Bacteria</taxon>
        <taxon>Bacillati</taxon>
        <taxon>Bacillota</taxon>
        <taxon>Clostridia</taxon>
        <taxon>Eubacteriales</taxon>
        <taxon>Clostridiaceae</taxon>
        <taxon>Sarcina</taxon>
    </lineage>
</organism>
<evidence type="ECO:0000313" key="5">
    <source>
        <dbReference type="Proteomes" id="UP000095488"/>
    </source>
</evidence>
<dbReference type="PANTHER" id="PTHR43479:SF22">
    <property type="entry name" value="TRANSCRIPTIONAL REGULATOR, TETR FAMILY"/>
    <property type="match status" value="1"/>
</dbReference>
<gene>
    <name evidence="4" type="primary">acrR</name>
    <name evidence="4" type="ORF">ERS852473_00007</name>
</gene>
<name>A0ABM9UIM9_SARVE</name>
<dbReference type="PROSITE" id="PS50977">
    <property type="entry name" value="HTH_TETR_2"/>
    <property type="match status" value="1"/>
</dbReference>
<dbReference type="PROSITE" id="PS01081">
    <property type="entry name" value="HTH_TETR_1"/>
    <property type="match status" value="1"/>
</dbReference>
<sequence length="302" mass="35601">MVAFSEKKKHILDASLHLFSLNGYNETSMQDIASYCNISKATIYKFFKSKEELLAYIIKYLHEETINILNEINSNNSLNAKEKFEKKVFLLFTSFINKKDFTMSLIESDKSFKNTIVEDAFDNGKKLFYGWLKNSIYEYFGDSVNPIILDLTCVLNGILREFFTASMFDKLIIDDFNELSIFIVNVIISIYEFHINEKPIIKENCLKFLSTNNKFKRDENILFDKWNNFILKSKNIIHLHDLDNKEDILNSLELLDEEFNKKENSRDFLINALFLYLGNVELLSSEINILQIIWTKLNRRNF</sequence>
<dbReference type="PANTHER" id="PTHR43479">
    <property type="entry name" value="ACREF/ENVCD OPERON REPRESSOR-RELATED"/>
    <property type="match status" value="1"/>
</dbReference>
<protein>
    <submittedName>
        <fullName evidence="4">Potential acrAB operon repressor</fullName>
    </submittedName>
</protein>
<evidence type="ECO:0000313" key="4">
    <source>
        <dbReference type="EMBL" id="CUN40142.1"/>
    </source>
</evidence>
<keyword evidence="1 2" id="KW-0238">DNA-binding</keyword>
<dbReference type="Proteomes" id="UP000095488">
    <property type="component" value="Unassembled WGS sequence"/>
</dbReference>
<proteinExistence type="predicted"/>
<dbReference type="InterPro" id="IPR001647">
    <property type="entry name" value="HTH_TetR"/>
</dbReference>
<keyword evidence="5" id="KW-1185">Reference proteome</keyword>
<dbReference type="RefSeq" id="WP_055256902.1">
    <property type="nucleotide sequence ID" value="NZ_CABIXL010000001.1"/>
</dbReference>
<dbReference type="InterPro" id="IPR050624">
    <property type="entry name" value="HTH-type_Tx_Regulator"/>
</dbReference>
<accession>A0ABM9UIM9</accession>
<dbReference type="Pfam" id="PF00440">
    <property type="entry name" value="TetR_N"/>
    <property type="match status" value="1"/>
</dbReference>
<dbReference type="Gene3D" id="1.10.357.10">
    <property type="entry name" value="Tetracycline Repressor, domain 2"/>
    <property type="match status" value="1"/>
</dbReference>
<dbReference type="InterPro" id="IPR023772">
    <property type="entry name" value="DNA-bd_HTH_TetR-type_CS"/>
</dbReference>
<dbReference type="InterPro" id="IPR009057">
    <property type="entry name" value="Homeodomain-like_sf"/>
</dbReference>
<evidence type="ECO:0000256" key="2">
    <source>
        <dbReference type="PROSITE-ProRule" id="PRU00335"/>
    </source>
</evidence>
<dbReference type="PRINTS" id="PR00455">
    <property type="entry name" value="HTHTETR"/>
</dbReference>
<reference evidence="4 5" key="1">
    <citation type="submission" date="2015-09" db="EMBL/GenBank/DDBJ databases">
        <authorList>
            <consortium name="Pathogen Informatics"/>
        </authorList>
    </citation>
    <scope>NUCLEOTIDE SEQUENCE [LARGE SCALE GENOMIC DNA]</scope>
    <source>
        <strain evidence="4 5">2789STDY5834858</strain>
    </source>
</reference>
<dbReference type="EMBL" id="CYZR01000001">
    <property type="protein sequence ID" value="CUN40142.1"/>
    <property type="molecule type" value="Genomic_DNA"/>
</dbReference>
<comment type="caution">
    <text evidence="4">The sequence shown here is derived from an EMBL/GenBank/DDBJ whole genome shotgun (WGS) entry which is preliminary data.</text>
</comment>
<dbReference type="SUPFAM" id="SSF46689">
    <property type="entry name" value="Homeodomain-like"/>
    <property type="match status" value="1"/>
</dbReference>
<feature type="domain" description="HTH tetR-type" evidence="3">
    <location>
        <begin position="5"/>
        <end position="65"/>
    </location>
</feature>
<evidence type="ECO:0000256" key="1">
    <source>
        <dbReference type="ARBA" id="ARBA00023125"/>
    </source>
</evidence>
<feature type="DNA-binding region" description="H-T-H motif" evidence="2">
    <location>
        <begin position="28"/>
        <end position="47"/>
    </location>
</feature>